<dbReference type="RefSeq" id="WP_082623079.1">
    <property type="nucleotide sequence ID" value="NZ_AYZJ01000011.1"/>
</dbReference>
<dbReference type="GO" id="GO:0008982">
    <property type="term" value="F:protein-N(PI)-phosphohistidine-sugar phosphotransferase activity"/>
    <property type="evidence" value="ECO:0007669"/>
    <property type="project" value="UniProtKB-UniRule"/>
</dbReference>
<dbReference type="PANTHER" id="PTHR33989">
    <property type="match status" value="1"/>
</dbReference>
<dbReference type="PIRSF" id="PIRSF006351">
    <property type="entry name" value="PTS_EIIC-Cellobiose"/>
    <property type="match status" value="1"/>
</dbReference>
<feature type="transmembrane region" description="Helical" evidence="9">
    <location>
        <begin position="426"/>
        <end position="444"/>
    </location>
</feature>
<evidence type="ECO:0000256" key="2">
    <source>
        <dbReference type="ARBA" id="ARBA00022448"/>
    </source>
</evidence>
<feature type="transmembrane region" description="Helical" evidence="9">
    <location>
        <begin position="100"/>
        <end position="123"/>
    </location>
</feature>
<evidence type="ECO:0000256" key="3">
    <source>
        <dbReference type="ARBA" id="ARBA00022475"/>
    </source>
</evidence>
<dbReference type="InterPro" id="IPR004796">
    <property type="entry name" value="PTS_IIC_cello"/>
</dbReference>
<keyword evidence="3 8" id="KW-1003">Cell membrane</keyword>
<dbReference type="AlphaFoldDB" id="A0A0R2FJV3"/>
<evidence type="ECO:0000313" key="12">
    <source>
        <dbReference type="Proteomes" id="UP000050865"/>
    </source>
</evidence>
<sequence>MDNKKQQTGLQKAQQILTKYMGKIAGNKFLLTLRDTFIMASTPLMIAGFAIMISSVILDPANGLIFGAQGLHLGQLIAGGSNKAWLASGFAKELVKLQGVFGLVSNGTMNLNAVLIVAGFAFFGTRRFFRSNKEPIMVSLYALADFFIVLPYNYTGTTASGKTATLINTLNPTFLGQDGIFTGLIMAGLTFWIFNVLQEHHIVITMPDSVPPAVAHSFESLIPGAAAIGMSIVIASIFGAFHTTLPEAIIAGLQKPALAAASTPFFAEIQILTQPLLQWFGIHGTSVWGPIDGLTWNINDNENILGKAHHIYTTLFMNFSVVSSGTLTLGPILAVLIFGKAKDQRAVAKVAIAPGIFNISEPTTYGLPIILNPIYFIPYMLSWQTNFWIAYWLTKAGLIPIIVNNVPWTVPPVLSGLLYSGSWTGAAYQILATAMTIALYMPFVKINDSINEERAAKIAAGEDVGPSMKVKAQ</sequence>
<dbReference type="PROSITE" id="PS51105">
    <property type="entry name" value="PTS_EIIC_TYPE_3"/>
    <property type="match status" value="1"/>
</dbReference>
<dbReference type="GO" id="GO:0009401">
    <property type="term" value="P:phosphoenolpyruvate-dependent sugar phosphotransferase system"/>
    <property type="evidence" value="ECO:0007669"/>
    <property type="project" value="InterPro"/>
</dbReference>
<dbReference type="GO" id="GO:0005886">
    <property type="term" value="C:plasma membrane"/>
    <property type="evidence" value="ECO:0007669"/>
    <property type="project" value="UniProtKB-SubCell"/>
</dbReference>
<evidence type="ECO:0000259" key="10">
    <source>
        <dbReference type="PROSITE" id="PS51105"/>
    </source>
</evidence>
<proteinExistence type="predicted"/>
<dbReference type="EMBL" id="AYZJ01000011">
    <property type="protein sequence ID" value="KRN25399.1"/>
    <property type="molecule type" value="Genomic_DNA"/>
</dbReference>
<keyword evidence="2 8" id="KW-0813">Transport</keyword>
<evidence type="ECO:0000256" key="4">
    <source>
        <dbReference type="ARBA" id="ARBA00022597"/>
    </source>
</evidence>
<dbReference type="STRING" id="1423730.FC75_GL000423"/>
<dbReference type="PANTHER" id="PTHR33989:SF4">
    <property type="entry name" value="PTS SYSTEM N,N'-DIACETYLCHITOBIOSE-SPECIFIC EIIC COMPONENT"/>
    <property type="match status" value="1"/>
</dbReference>
<feature type="transmembrane region" description="Helical" evidence="9">
    <location>
        <begin position="387"/>
        <end position="406"/>
    </location>
</feature>
<evidence type="ECO:0000313" key="11">
    <source>
        <dbReference type="EMBL" id="KRN25399.1"/>
    </source>
</evidence>
<feature type="transmembrane region" description="Helical" evidence="9">
    <location>
        <begin position="37"/>
        <end position="58"/>
    </location>
</feature>
<dbReference type="Pfam" id="PF02378">
    <property type="entry name" value="PTS_EIIC"/>
    <property type="match status" value="1"/>
</dbReference>
<dbReference type="InterPro" id="IPR004501">
    <property type="entry name" value="PTS_EIIC_3"/>
</dbReference>
<feature type="domain" description="PTS EIIC type-3" evidence="10">
    <location>
        <begin position="13"/>
        <end position="443"/>
    </location>
</feature>
<dbReference type="InterPro" id="IPR051088">
    <property type="entry name" value="PTS_Sugar-EIIC/EIIB"/>
</dbReference>
<gene>
    <name evidence="11" type="ORF">FC75_GL000423</name>
</gene>
<evidence type="ECO:0000256" key="5">
    <source>
        <dbReference type="ARBA" id="ARBA00022692"/>
    </source>
</evidence>
<comment type="subcellular location">
    <subcellularLocation>
        <location evidence="1">Cell membrane</location>
        <topology evidence="1">Multi-pass membrane protein</topology>
    </subcellularLocation>
</comment>
<feature type="transmembrane region" description="Helical" evidence="9">
    <location>
        <begin position="315"/>
        <end position="339"/>
    </location>
</feature>
<feature type="transmembrane region" description="Helical" evidence="9">
    <location>
        <begin position="135"/>
        <end position="154"/>
    </location>
</feature>
<evidence type="ECO:0000256" key="1">
    <source>
        <dbReference type="ARBA" id="ARBA00004651"/>
    </source>
</evidence>
<dbReference type="Proteomes" id="UP000050865">
    <property type="component" value="Unassembled WGS sequence"/>
</dbReference>
<accession>A0A0R2FJV3</accession>
<evidence type="ECO:0000256" key="7">
    <source>
        <dbReference type="ARBA" id="ARBA00023136"/>
    </source>
</evidence>
<reference evidence="11 12" key="1">
    <citation type="journal article" date="2015" name="Genome Announc.">
        <title>Expanding the biotechnology potential of lactobacilli through comparative genomics of 213 strains and associated genera.</title>
        <authorList>
            <person name="Sun Z."/>
            <person name="Harris H.M."/>
            <person name="McCann A."/>
            <person name="Guo C."/>
            <person name="Argimon S."/>
            <person name="Zhang W."/>
            <person name="Yang X."/>
            <person name="Jeffery I.B."/>
            <person name="Cooney J.C."/>
            <person name="Kagawa T.F."/>
            <person name="Liu W."/>
            <person name="Song Y."/>
            <person name="Salvetti E."/>
            <person name="Wrobel A."/>
            <person name="Rasinkangas P."/>
            <person name="Parkhill J."/>
            <person name="Rea M.C."/>
            <person name="O'Sullivan O."/>
            <person name="Ritari J."/>
            <person name="Douillard F.P."/>
            <person name="Paul Ross R."/>
            <person name="Yang R."/>
            <person name="Briner A.E."/>
            <person name="Felis G.E."/>
            <person name="de Vos W.M."/>
            <person name="Barrangou R."/>
            <person name="Klaenhammer T.R."/>
            <person name="Caufield P.W."/>
            <person name="Cui Y."/>
            <person name="Zhang H."/>
            <person name="O'Toole P.W."/>
        </authorList>
    </citation>
    <scope>NUCLEOTIDE SEQUENCE [LARGE SCALE GENOMIC DNA]</scope>
    <source>
        <strain evidence="11 12">DSM 22697</strain>
    </source>
</reference>
<evidence type="ECO:0000256" key="6">
    <source>
        <dbReference type="ARBA" id="ARBA00022989"/>
    </source>
</evidence>
<dbReference type="PATRIC" id="fig|1423730.4.peg.442"/>
<keyword evidence="12" id="KW-1185">Reference proteome</keyword>
<name>A0A0R2FJV3_9LACO</name>
<organism evidence="11 12">
    <name type="scientific">Lacticaseibacillus camelliae DSM 22697 = JCM 13995</name>
    <dbReference type="NCBI Taxonomy" id="1423730"/>
    <lineage>
        <taxon>Bacteria</taxon>
        <taxon>Bacillati</taxon>
        <taxon>Bacillota</taxon>
        <taxon>Bacilli</taxon>
        <taxon>Lactobacillales</taxon>
        <taxon>Lactobacillaceae</taxon>
        <taxon>Lacticaseibacillus</taxon>
    </lineage>
</organism>
<protein>
    <recommendedName>
        <fullName evidence="8">Permease IIC component</fullName>
    </recommendedName>
</protein>
<keyword evidence="7 8" id="KW-0472">Membrane</keyword>
<feature type="transmembrane region" description="Helical" evidence="9">
    <location>
        <begin position="174"/>
        <end position="197"/>
    </location>
</feature>
<dbReference type="InterPro" id="IPR003352">
    <property type="entry name" value="PTS_EIIC"/>
</dbReference>
<keyword evidence="6 9" id="KW-1133">Transmembrane helix</keyword>
<evidence type="ECO:0000256" key="9">
    <source>
        <dbReference type="SAM" id="Phobius"/>
    </source>
</evidence>
<keyword evidence="5 9" id="KW-0812">Transmembrane</keyword>
<evidence type="ECO:0000256" key="8">
    <source>
        <dbReference type="PIRNR" id="PIRNR006351"/>
    </source>
</evidence>
<comment type="function">
    <text evidence="8">The phosphoenolpyruvate-dependent sugar phosphotransferase system (PTS), a major carbohydrate active -transport system, catalyzes the phosphorylation of incoming sugar substrates concomitant with their translocation across the cell membrane.</text>
</comment>
<keyword evidence="4 8" id="KW-0762">Sugar transport</keyword>
<comment type="caution">
    <text evidence="11">The sequence shown here is derived from an EMBL/GenBank/DDBJ whole genome shotgun (WGS) entry which is preliminary data.</text>
</comment>